<evidence type="ECO:0008006" key="3">
    <source>
        <dbReference type="Google" id="ProtNLM"/>
    </source>
</evidence>
<proteinExistence type="predicted"/>
<dbReference type="Proteomes" id="UP000708347">
    <property type="component" value="Unassembled WGS sequence"/>
</dbReference>
<evidence type="ECO:0000313" key="1">
    <source>
        <dbReference type="EMBL" id="NTY62617.1"/>
    </source>
</evidence>
<keyword evidence="2" id="KW-1185">Reference proteome</keyword>
<dbReference type="RefSeq" id="WP_174400333.1">
    <property type="nucleotide sequence ID" value="NZ_VBSB01000017.1"/>
</dbReference>
<comment type="caution">
    <text evidence="1">The sequence shown here is derived from an EMBL/GenBank/DDBJ whole genome shotgun (WGS) entry which is preliminary data.</text>
</comment>
<sequence>MGTYDHGYDAILAEVHTRFGFMPTIFNSGGNIMILESILDGGNFIWITDADCDVTPLPRRLAAEADGHYVGWQVSIYPPDPDALPVDLTATVPGGSTVPAIPDVDSCTRLASVTHHTATADQLPDLIELALRGYRRHEQHTFHRDGTHTVSVGIDHY</sequence>
<accession>A0ABX2K0W8</accession>
<name>A0ABX2K0W8_9MYCO</name>
<reference evidence="1 2" key="1">
    <citation type="submission" date="2019-05" db="EMBL/GenBank/DDBJ databases">
        <title>Mycolicibacterium sphagni ENV482 genome assembly.</title>
        <authorList>
            <person name="Chen W."/>
            <person name="Faulkner N.W."/>
            <person name="Hyman M.R."/>
        </authorList>
    </citation>
    <scope>NUCLEOTIDE SEQUENCE [LARGE SCALE GENOMIC DNA]</scope>
    <source>
        <strain evidence="1 2">ENV482</strain>
    </source>
</reference>
<protein>
    <recommendedName>
        <fullName evidence="3">Glycosyltransferase</fullName>
    </recommendedName>
</protein>
<evidence type="ECO:0000313" key="2">
    <source>
        <dbReference type="Proteomes" id="UP000708347"/>
    </source>
</evidence>
<organism evidence="1 2">
    <name type="scientific">Mycolicibacterium sphagni</name>
    <dbReference type="NCBI Taxonomy" id="1786"/>
    <lineage>
        <taxon>Bacteria</taxon>
        <taxon>Bacillati</taxon>
        <taxon>Actinomycetota</taxon>
        <taxon>Actinomycetes</taxon>
        <taxon>Mycobacteriales</taxon>
        <taxon>Mycobacteriaceae</taxon>
        <taxon>Mycolicibacterium</taxon>
    </lineage>
</organism>
<dbReference type="EMBL" id="VBSB01000017">
    <property type="protein sequence ID" value="NTY62617.1"/>
    <property type="molecule type" value="Genomic_DNA"/>
</dbReference>
<gene>
    <name evidence="1" type="ORF">FEG63_24070</name>
</gene>